<name>A0A0G0BAS5_9BACT</name>
<evidence type="ECO:0000313" key="2">
    <source>
        <dbReference type="Proteomes" id="UP000034952"/>
    </source>
</evidence>
<sequence length="61" mass="7269">MYKKLSRSEEILANLPEIPVDPEEELQKMERMNSYMREVRRDFIYKSAMSERSASEVILNS</sequence>
<proteinExistence type="predicted"/>
<comment type="caution">
    <text evidence="1">The sequence shown here is derived from an EMBL/GenBank/DDBJ whole genome shotgun (WGS) entry which is preliminary data.</text>
</comment>
<protein>
    <submittedName>
        <fullName evidence="1">Uncharacterized protein</fullName>
    </submittedName>
</protein>
<evidence type="ECO:0000313" key="1">
    <source>
        <dbReference type="EMBL" id="KKP66434.1"/>
    </source>
</evidence>
<dbReference type="AlphaFoldDB" id="A0A0G0BAS5"/>
<organism evidence="1 2">
    <name type="scientific">Candidatus Nomurabacteria bacterium GW2011_GWE1_35_16</name>
    <dbReference type="NCBI Taxonomy" id="1618761"/>
    <lineage>
        <taxon>Bacteria</taxon>
        <taxon>Candidatus Nomuraibacteriota</taxon>
    </lineage>
</organism>
<reference evidence="1 2" key="1">
    <citation type="journal article" date="2015" name="Nature">
        <title>rRNA introns, odd ribosomes, and small enigmatic genomes across a large radiation of phyla.</title>
        <authorList>
            <person name="Brown C.T."/>
            <person name="Hug L.A."/>
            <person name="Thomas B.C."/>
            <person name="Sharon I."/>
            <person name="Castelle C.J."/>
            <person name="Singh A."/>
            <person name="Wilkins M.J."/>
            <person name="Williams K.H."/>
            <person name="Banfield J.F."/>
        </authorList>
    </citation>
    <scope>NUCLEOTIDE SEQUENCE [LARGE SCALE GENOMIC DNA]</scope>
</reference>
<dbReference type="Proteomes" id="UP000034952">
    <property type="component" value="Unassembled WGS sequence"/>
</dbReference>
<dbReference type="EMBL" id="LBPY01000007">
    <property type="protein sequence ID" value="KKP66434.1"/>
    <property type="molecule type" value="Genomic_DNA"/>
</dbReference>
<gene>
    <name evidence="1" type="ORF">UR64_C0007G0003</name>
</gene>
<accession>A0A0G0BAS5</accession>